<keyword evidence="2" id="KW-0812">Transmembrane</keyword>
<feature type="transmembrane region" description="Helical" evidence="2">
    <location>
        <begin position="51"/>
        <end position="72"/>
    </location>
</feature>
<keyword evidence="2" id="KW-1133">Transmembrane helix</keyword>
<keyword evidence="2" id="KW-0472">Membrane</keyword>
<reference evidence="3" key="1">
    <citation type="journal article" date="2020" name="mSystems">
        <title>Genome- and Community-Level Interaction Insights into Carbon Utilization and Element Cycling Functions of Hydrothermarchaeota in Hydrothermal Sediment.</title>
        <authorList>
            <person name="Zhou Z."/>
            <person name="Liu Y."/>
            <person name="Xu W."/>
            <person name="Pan J."/>
            <person name="Luo Z.H."/>
            <person name="Li M."/>
        </authorList>
    </citation>
    <scope>NUCLEOTIDE SEQUENCE [LARGE SCALE GENOMIC DNA]</scope>
    <source>
        <strain evidence="3">SpSt-508</strain>
    </source>
</reference>
<evidence type="ECO:0000256" key="2">
    <source>
        <dbReference type="SAM" id="Phobius"/>
    </source>
</evidence>
<feature type="compositionally biased region" description="Basic and acidic residues" evidence="1">
    <location>
        <begin position="18"/>
        <end position="30"/>
    </location>
</feature>
<gene>
    <name evidence="3" type="ORF">ENS64_16395</name>
</gene>
<proteinExistence type="predicted"/>
<name>A0A7C4QT81_9PLAN</name>
<evidence type="ECO:0000256" key="1">
    <source>
        <dbReference type="SAM" id="MobiDB-lite"/>
    </source>
</evidence>
<sequence length="96" mass="10599">MNEHGHVDGHGQAAVAEAHGEHHAPAAPELRFEKEELREFEAEDRHAGRNIGVLLGCVFCVLLVLMLFVTYWTTQHKAVGKDPQAIPTAEESGDHH</sequence>
<accession>A0A7C4QT81</accession>
<comment type="caution">
    <text evidence="3">The sequence shown here is derived from an EMBL/GenBank/DDBJ whole genome shotgun (WGS) entry which is preliminary data.</text>
</comment>
<dbReference type="EMBL" id="DSVQ01000018">
    <property type="protein sequence ID" value="HGT40826.1"/>
    <property type="molecule type" value="Genomic_DNA"/>
</dbReference>
<protein>
    <submittedName>
        <fullName evidence="3">Uncharacterized protein</fullName>
    </submittedName>
</protein>
<organism evidence="3">
    <name type="scientific">Schlesneria paludicola</name>
    <dbReference type="NCBI Taxonomy" id="360056"/>
    <lineage>
        <taxon>Bacteria</taxon>
        <taxon>Pseudomonadati</taxon>
        <taxon>Planctomycetota</taxon>
        <taxon>Planctomycetia</taxon>
        <taxon>Planctomycetales</taxon>
        <taxon>Planctomycetaceae</taxon>
        <taxon>Schlesneria</taxon>
    </lineage>
</organism>
<dbReference type="AlphaFoldDB" id="A0A7C4QT81"/>
<evidence type="ECO:0000313" key="3">
    <source>
        <dbReference type="EMBL" id="HGT40826.1"/>
    </source>
</evidence>
<feature type="region of interest" description="Disordered" evidence="1">
    <location>
        <begin position="1"/>
        <end position="30"/>
    </location>
</feature>